<dbReference type="GO" id="GO:0046872">
    <property type="term" value="F:metal ion binding"/>
    <property type="evidence" value="ECO:0007669"/>
    <property type="project" value="UniProtKB-KW"/>
</dbReference>
<dbReference type="PANTHER" id="PTHR16222:SF24">
    <property type="entry name" value="ADP-RIBOSYLHYDROLASE ARH3"/>
    <property type="match status" value="1"/>
</dbReference>
<dbReference type="InterPro" id="IPR050792">
    <property type="entry name" value="ADP-ribosylglycohydrolase"/>
</dbReference>
<name>A0A0F6TV02_CITAM</name>
<evidence type="ECO:0000256" key="3">
    <source>
        <dbReference type="PIRSR" id="PIRSR605502-1"/>
    </source>
</evidence>
<accession>A0A0F6TV02</accession>
<evidence type="ECO:0000256" key="1">
    <source>
        <dbReference type="ARBA" id="ARBA00010702"/>
    </source>
</evidence>
<dbReference type="EMBL" id="CP011132">
    <property type="protein sequence ID" value="AKE59116.1"/>
    <property type="molecule type" value="Genomic_DNA"/>
</dbReference>
<keyword evidence="3" id="KW-0479">Metal-binding</keyword>
<dbReference type="Gene3D" id="1.10.4080.10">
    <property type="entry name" value="ADP-ribosylation/Crystallin J1"/>
    <property type="match status" value="1"/>
</dbReference>
<comment type="cofactor">
    <cofactor evidence="3">
        <name>Mg(2+)</name>
        <dbReference type="ChEBI" id="CHEBI:18420"/>
    </cofactor>
    <text evidence="3">Binds 2 magnesium ions per subunit.</text>
</comment>
<proteinExistence type="inferred from homology"/>
<protein>
    <recommendedName>
        <fullName evidence="6">ADP-ribosylglycohydrolase</fullName>
    </recommendedName>
</protein>
<gene>
    <name evidence="4" type="ORF">F384_11240</name>
</gene>
<comment type="similarity">
    <text evidence="1">Belongs to the ADP-ribosylglycohydrolase family.</text>
</comment>
<dbReference type="Pfam" id="PF03747">
    <property type="entry name" value="ADP_ribosyl_GH"/>
    <property type="match status" value="1"/>
</dbReference>
<reference evidence="4 5" key="1">
    <citation type="journal article" date="2013" name="Appl. Microbiol. Biotechnol.">
        <title>Glycerol assimilation and production of 1,3-propanediol by Citrobacter amalonaticus Y19.</title>
        <authorList>
            <person name="Ainala S.K."/>
            <person name="Ashok S."/>
            <person name="Ko Y."/>
            <person name="Park S."/>
        </authorList>
    </citation>
    <scope>NUCLEOTIDE SEQUENCE [LARGE SCALE GENOMIC DNA]</scope>
    <source>
        <strain evidence="4 5">Y19</strain>
    </source>
</reference>
<dbReference type="Proteomes" id="UP000034085">
    <property type="component" value="Chromosome"/>
</dbReference>
<dbReference type="KEGG" id="cama:F384_11240"/>
<feature type="binding site" evidence="3">
    <location>
        <position position="282"/>
    </location>
    <ligand>
        <name>Mg(2+)</name>
        <dbReference type="ChEBI" id="CHEBI:18420"/>
        <label>1</label>
    </ligand>
</feature>
<keyword evidence="2" id="KW-0378">Hydrolase</keyword>
<dbReference type="PANTHER" id="PTHR16222">
    <property type="entry name" value="ADP-RIBOSYLGLYCOHYDROLASE"/>
    <property type="match status" value="1"/>
</dbReference>
<keyword evidence="3" id="KW-0460">Magnesium</keyword>
<feature type="binding site" evidence="3">
    <location>
        <position position="60"/>
    </location>
    <ligand>
        <name>Mg(2+)</name>
        <dbReference type="ChEBI" id="CHEBI:18420"/>
        <label>1</label>
    </ligand>
</feature>
<evidence type="ECO:0000256" key="2">
    <source>
        <dbReference type="ARBA" id="ARBA00022801"/>
    </source>
</evidence>
<dbReference type="PATRIC" id="fig|1261127.3.peg.2345"/>
<feature type="binding site" evidence="3">
    <location>
        <position position="61"/>
    </location>
    <ligand>
        <name>Mg(2+)</name>
        <dbReference type="ChEBI" id="CHEBI:18420"/>
        <label>1</label>
    </ligand>
</feature>
<feature type="binding site" evidence="3">
    <location>
        <position position="280"/>
    </location>
    <ligand>
        <name>Mg(2+)</name>
        <dbReference type="ChEBI" id="CHEBI:18420"/>
        <label>1</label>
    </ligand>
</feature>
<evidence type="ECO:0000313" key="4">
    <source>
        <dbReference type="EMBL" id="AKE59116.1"/>
    </source>
</evidence>
<evidence type="ECO:0008006" key="6">
    <source>
        <dbReference type="Google" id="ProtNLM"/>
    </source>
</evidence>
<dbReference type="InterPro" id="IPR005502">
    <property type="entry name" value="Ribosyl_crysJ1"/>
</dbReference>
<dbReference type="GO" id="GO:0016787">
    <property type="term" value="F:hydrolase activity"/>
    <property type="evidence" value="ECO:0007669"/>
    <property type="project" value="UniProtKB-KW"/>
</dbReference>
<sequence>MKAERILGALYGQALGDAMGMPSELWPRARVKAHFGWIDRFLPGPQENNAACYFGRAEFTDDTSMALCLADALLARDGEIDPDLIGRNILDWALRFDAFNKNVLGPTSKIALNAIRDGKPVAELENNGVTNGAAMRVSPLGCLLPARDLDAFIDDVALASSPTHKSDLAIAGAVVVAWAISRAIEGESWAAIVDSLPAIALHAQQKRITTFSASLCARLEMALKIVRNADGAEAASEQLYQVIGAGTSTIESVACAIAMVELAKTDPNSCAILCANLGGDTDTIGAMATAICGALQGVSAINPAWKQELDTVNQLDFNRYATALARLRQRREAS</sequence>
<dbReference type="AlphaFoldDB" id="A0A0F6TV02"/>
<dbReference type="RefSeq" id="WP_046481546.1">
    <property type="nucleotide sequence ID" value="NZ_CP011132.1"/>
</dbReference>
<dbReference type="HOGENOM" id="CLU_024566_3_0_6"/>
<feature type="binding site" evidence="3">
    <location>
        <position position="283"/>
    </location>
    <ligand>
        <name>Mg(2+)</name>
        <dbReference type="ChEBI" id="CHEBI:18420"/>
        <label>1</label>
    </ligand>
</feature>
<dbReference type="InterPro" id="IPR036705">
    <property type="entry name" value="Ribosyl_crysJ1_sf"/>
</dbReference>
<organism evidence="4 5">
    <name type="scientific">Citrobacter amalonaticus Y19</name>
    <dbReference type="NCBI Taxonomy" id="1261127"/>
    <lineage>
        <taxon>Bacteria</taxon>
        <taxon>Pseudomonadati</taxon>
        <taxon>Pseudomonadota</taxon>
        <taxon>Gammaproteobacteria</taxon>
        <taxon>Enterobacterales</taxon>
        <taxon>Enterobacteriaceae</taxon>
        <taxon>Citrobacter</taxon>
    </lineage>
</organism>
<dbReference type="OrthoDB" id="9798107at2"/>
<dbReference type="SUPFAM" id="SSF101478">
    <property type="entry name" value="ADP-ribosylglycohydrolase"/>
    <property type="match status" value="1"/>
</dbReference>
<evidence type="ECO:0000313" key="5">
    <source>
        <dbReference type="Proteomes" id="UP000034085"/>
    </source>
</evidence>
<feature type="binding site" evidence="3">
    <location>
        <position position="62"/>
    </location>
    <ligand>
        <name>Mg(2+)</name>
        <dbReference type="ChEBI" id="CHEBI:18420"/>
        <label>1</label>
    </ligand>
</feature>